<evidence type="ECO:0000313" key="4">
    <source>
        <dbReference type="Proteomes" id="UP000050164"/>
    </source>
</evidence>
<accession>A0A655A1S0</accession>
<dbReference type="EMBL" id="CSAJ01000421">
    <property type="protein sequence ID" value="COW60619.1"/>
    <property type="molecule type" value="Genomic_DNA"/>
</dbReference>
<reference evidence="3 4" key="1">
    <citation type="submission" date="2015-03" db="EMBL/GenBank/DDBJ databases">
        <authorList>
            <consortium name="Pathogen Informatics"/>
        </authorList>
    </citation>
    <scope>NUCLEOTIDE SEQUENCE [LARGE SCALE GENOMIC DNA]</scope>
    <source>
        <strain evidence="1 4">Bir 185</strain>
        <strain evidence="2 3">M09401471</strain>
    </source>
</reference>
<evidence type="ECO:0000313" key="2">
    <source>
        <dbReference type="EMBL" id="COW60619.1"/>
    </source>
</evidence>
<dbReference type="EMBL" id="CNFT01000595">
    <property type="protein sequence ID" value="CKR98281.1"/>
    <property type="molecule type" value="Genomic_DNA"/>
</dbReference>
<protein>
    <submittedName>
        <fullName evidence="1">Uncharacterized protein</fullName>
    </submittedName>
</protein>
<sequence>MFDDLGATFGVCDEPNPQPVAVIDVLFGQRLGSTQRRAVHQTQRPSAASSGFQWSLTELSEPTINHFQQRVGHHRNWGVGIQQDADLDAFAGHDAHDDSLGRCHTLNVSLRCVSYCGHRPVPPAMANVLHRGFSGAGSSVGVGTEAR</sequence>
<name>A0A655A1S0_MYCTX</name>
<organism evidence="1 4">
    <name type="scientific">Mycobacterium tuberculosis</name>
    <dbReference type="NCBI Taxonomy" id="1773"/>
    <lineage>
        <taxon>Bacteria</taxon>
        <taxon>Bacillati</taxon>
        <taxon>Actinomycetota</taxon>
        <taxon>Actinomycetes</taxon>
        <taxon>Mycobacteriales</taxon>
        <taxon>Mycobacteriaceae</taxon>
        <taxon>Mycobacterium</taxon>
        <taxon>Mycobacterium tuberculosis complex</taxon>
    </lineage>
</organism>
<gene>
    <name evidence="2" type="ORF">ERS007720_02927</name>
    <name evidence="1" type="ORF">ERS027659_02472</name>
</gene>
<dbReference type="AlphaFoldDB" id="A0A655A1S0"/>
<proteinExistence type="predicted"/>
<dbReference type="Proteomes" id="UP000044938">
    <property type="component" value="Unassembled WGS sequence"/>
</dbReference>
<evidence type="ECO:0000313" key="3">
    <source>
        <dbReference type="Proteomes" id="UP000044938"/>
    </source>
</evidence>
<evidence type="ECO:0000313" key="1">
    <source>
        <dbReference type="EMBL" id="CKR98281.1"/>
    </source>
</evidence>
<dbReference type="Proteomes" id="UP000050164">
    <property type="component" value="Unassembled WGS sequence"/>
</dbReference>